<dbReference type="AlphaFoldDB" id="A0A836CB77"/>
<dbReference type="EMBL" id="JAFCMP010000514">
    <property type="protein sequence ID" value="KAG5178673.1"/>
    <property type="molecule type" value="Genomic_DNA"/>
</dbReference>
<sequence length="1005" mass="104374">MAANGGLLPRWRSLAVLSAIQKNAVFPDNFILIPHHYIVGVFAVPAFPPSPSPFAPPPPRAVFPDNFVLFLDRDYIETLPMFPDNFVLFLDRDYIVGAGFQRFADSVGKVVVSRPKDPANPTSARTTTGAAMITVTHDLTGAPQPDAFDVNHPGVPCWGSGTPYKVTPDIVQDDIVSLYIGQANVGECRVAGVGYDATDAVVLKPVDENVVPNTQDLVLSGWVEAGNVDKLDFRIVAPALRDTTVGLRIVAASPLDGALAAGVGTARSGYTSFFDVPLPEQLPADATRAQWKVTLRFTDLVAAGIAAVGSPQISTWELTDLGGNAQCLTISEYGETGGPGTGGCPLCLTISEYGETGGPGTGGCPPNLGGNAQCLTISEYGETGGPGIGGCPPGPRELHPPVPARVFASADEKLKEVTLRWPPFAAATDAPPVDGYNVVFTQQVDGALTALTGLRKGGDAAAAGGSDGIVFPLTRHLTDPGALALELQSHAGARTSDRLAASFLLCKKGFGVEAGATACAICTAGQDSVGGLNARCRPDGDVLPACPCLPSMTYGLRRSFANFKYMKFPVSPVLRAVLPLGSSTGFTKTVDFGFEAPAGYSDLTFFYSIAYGDAPIAPSVLTAAGALSAAAIIYMQYEPSAPQLDPISHLIPNPDPDSDSTADAALTRHIIPTPAQHRLRMLGAADGRGHVERCCHRTPAVCPLAPQPDPDSAPKSRSTRVCQIIPALTRNTRACLVLQTTSTGALSAAAIMHEPGTRVPLTAARANVKWVHAASTGEISAEGSVMYEAKTPPPYVLTGADAHAGSVTLMYELGTVSGDDAAVDSLKIKVDKPAVDNDPATITYYATPLLAGKTTATIKGLAELPEGTNYTFTVFAVSEHGILSTAVDGSKMEGAPEINAVEVLVGVARWRPGRALVRGTLVTTGAPPDAVSVVCLVPGSTTAEAELLSGPVAAGAVPNAYDFALRLDVPSPGTLDARPLGCHVDTVWPVGSDRAVYTSGPFGFA</sequence>
<protein>
    <recommendedName>
        <fullName evidence="3">Fibronectin type-III domain-containing protein</fullName>
    </recommendedName>
</protein>
<evidence type="ECO:0008006" key="3">
    <source>
        <dbReference type="Google" id="ProtNLM"/>
    </source>
</evidence>
<evidence type="ECO:0000313" key="2">
    <source>
        <dbReference type="Proteomes" id="UP000664859"/>
    </source>
</evidence>
<keyword evidence="2" id="KW-1185">Reference proteome</keyword>
<proteinExistence type="predicted"/>
<name>A0A836CB77_9STRA</name>
<dbReference type="OrthoDB" id="2123817at2759"/>
<comment type="caution">
    <text evidence="1">The sequence shown here is derived from an EMBL/GenBank/DDBJ whole genome shotgun (WGS) entry which is preliminary data.</text>
</comment>
<gene>
    <name evidence="1" type="ORF">JKP88DRAFT_242037</name>
</gene>
<reference evidence="1" key="1">
    <citation type="submission" date="2021-02" db="EMBL/GenBank/DDBJ databases">
        <title>First Annotated Genome of the Yellow-green Alga Tribonema minus.</title>
        <authorList>
            <person name="Mahan K.M."/>
        </authorList>
    </citation>
    <scope>NUCLEOTIDE SEQUENCE</scope>
    <source>
        <strain evidence="1">UTEX B ZZ1240</strain>
    </source>
</reference>
<dbReference type="Proteomes" id="UP000664859">
    <property type="component" value="Unassembled WGS sequence"/>
</dbReference>
<evidence type="ECO:0000313" key="1">
    <source>
        <dbReference type="EMBL" id="KAG5178673.1"/>
    </source>
</evidence>
<organism evidence="1 2">
    <name type="scientific">Tribonema minus</name>
    <dbReference type="NCBI Taxonomy" id="303371"/>
    <lineage>
        <taxon>Eukaryota</taxon>
        <taxon>Sar</taxon>
        <taxon>Stramenopiles</taxon>
        <taxon>Ochrophyta</taxon>
        <taxon>PX clade</taxon>
        <taxon>Xanthophyceae</taxon>
        <taxon>Tribonematales</taxon>
        <taxon>Tribonemataceae</taxon>
        <taxon>Tribonema</taxon>
    </lineage>
</organism>
<accession>A0A836CB77</accession>